<evidence type="ECO:0000313" key="2">
    <source>
        <dbReference type="Proteomes" id="UP000639606"/>
    </source>
</evidence>
<keyword evidence="2" id="KW-1185">Reference proteome</keyword>
<evidence type="ECO:0000313" key="1">
    <source>
        <dbReference type="EMBL" id="GGP45402.1"/>
    </source>
</evidence>
<dbReference type="EMBL" id="BMRG01000002">
    <property type="protein sequence ID" value="GGP45402.1"/>
    <property type="molecule type" value="Genomic_DNA"/>
</dbReference>
<reference evidence="1" key="1">
    <citation type="journal article" date="2014" name="Int. J. Syst. Evol. Microbiol.">
        <title>Complete genome sequence of Corynebacterium casei LMG S-19264T (=DSM 44701T), isolated from a smear-ripened cheese.</title>
        <authorList>
            <consortium name="US DOE Joint Genome Institute (JGI-PGF)"/>
            <person name="Walter F."/>
            <person name="Albersmeier A."/>
            <person name="Kalinowski J."/>
            <person name="Ruckert C."/>
        </authorList>
    </citation>
    <scope>NUCLEOTIDE SEQUENCE</scope>
    <source>
        <strain evidence="1">JCM 3313</strain>
    </source>
</reference>
<reference evidence="1" key="2">
    <citation type="submission" date="2020-09" db="EMBL/GenBank/DDBJ databases">
        <authorList>
            <person name="Sun Q."/>
            <person name="Ohkuma M."/>
        </authorList>
    </citation>
    <scope>NUCLEOTIDE SEQUENCE</scope>
    <source>
        <strain evidence="1">JCM 3313</strain>
    </source>
</reference>
<protein>
    <submittedName>
        <fullName evidence="1">Uncharacterized protein</fullName>
    </submittedName>
</protein>
<organism evidence="1 2">
    <name type="scientific">Saccharothrix coeruleofusca</name>
    <dbReference type="NCBI Taxonomy" id="33919"/>
    <lineage>
        <taxon>Bacteria</taxon>
        <taxon>Bacillati</taxon>
        <taxon>Actinomycetota</taxon>
        <taxon>Actinomycetes</taxon>
        <taxon>Pseudonocardiales</taxon>
        <taxon>Pseudonocardiaceae</taxon>
        <taxon>Saccharothrix</taxon>
    </lineage>
</organism>
<proteinExistence type="predicted"/>
<name>A0A918AJ88_9PSEU</name>
<dbReference type="RefSeq" id="WP_189222522.1">
    <property type="nucleotide sequence ID" value="NZ_BMRG01000002.1"/>
</dbReference>
<dbReference type="Proteomes" id="UP000639606">
    <property type="component" value="Unassembled WGS sequence"/>
</dbReference>
<comment type="caution">
    <text evidence="1">The sequence shown here is derived from an EMBL/GenBank/DDBJ whole genome shotgun (WGS) entry which is preliminary data.</text>
</comment>
<gene>
    <name evidence="1" type="ORF">GCM10010185_16480</name>
</gene>
<dbReference type="AlphaFoldDB" id="A0A918AJ88"/>
<accession>A0A918AJ88</accession>
<sequence>MTTFSSTTATADVVTADLNPRGNPMLLEENLARSRMREAEISAERQRLAHRLVVARRWRRLAGWAERRAALKARAL</sequence>